<sequence>MLRGTLQLAAISVVLSGVISHAGWVVVALTVMFLVAVITSTRSLGSLG</sequence>
<accession>A0ABY8H8Y3</accession>
<dbReference type="EMBL" id="CP121252">
    <property type="protein sequence ID" value="WFP17366.1"/>
    <property type="molecule type" value="Genomic_DNA"/>
</dbReference>
<keyword evidence="1" id="KW-0812">Transmembrane</keyword>
<keyword evidence="1" id="KW-0472">Membrane</keyword>
<proteinExistence type="predicted"/>
<organism evidence="2 3">
    <name type="scientific">Citricoccus muralis</name>
    <dbReference type="NCBI Taxonomy" id="169134"/>
    <lineage>
        <taxon>Bacteria</taxon>
        <taxon>Bacillati</taxon>
        <taxon>Actinomycetota</taxon>
        <taxon>Actinomycetes</taxon>
        <taxon>Micrococcales</taxon>
        <taxon>Micrococcaceae</taxon>
        <taxon>Citricoccus</taxon>
    </lineage>
</organism>
<evidence type="ECO:0000313" key="2">
    <source>
        <dbReference type="EMBL" id="WFP17366.1"/>
    </source>
</evidence>
<dbReference type="Proteomes" id="UP001219037">
    <property type="component" value="Chromosome"/>
</dbReference>
<keyword evidence="1" id="KW-1133">Transmembrane helix</keyword>
<keyword evidence="3" id="KW-1185">Reference proteome</keyword>
<dbReference type="RefSeq" id="WP_278158795.1">
    <property type="nucleotide sequence ID" value="NZ_CP121252.1"/>
</dbReference>
<evidence type="ECO:0000256" key="1">
    <source>
        <dbReference type="SAM" id="Phobius"/>
    </source>
</evidence>
<gene>
    <name evidence="2" type="ORF">P8192_04445</name>
</gene>
<reference evidence="2 3" key="1">
    <citation type="submission" date="2023-04" db="EMBL/GenBank/DDBJ databases">
        <title>Funneling lignin-derived compounds into biodiesel using alkali-halophilic Citricoccus sp. P2.</title>
        <authorList>
            <person name="Luo C.-B."/>
        </authorList>
    </citation>
    <scope>NUCLEOTIDE SEQUENCE [LARGE SCALE GENOMIC DNA]</scope>
    <source>
        <strain evidence="2 3">P2</strain>
    </source>
</reference>
<protein>
    <submittedName>
        <fullName evidence="2">Uncharacterized protein</fullName>
    </submittedName>
</protein>
<evidence type="ECO:0000313" key="3">
    <source>
        <dbReference type="Proteomes" id="UP001219037"/>
    </source>
</evidence>
<feature type="transmembrane region" description="Helical" evidence="1">
    <location>
        <begin position="6"/>
        <end position="39"/>
    </location>
</feature>
<name>A0ABY8H8Y3_9MICC</name>